<organism evidence="1 2">
    <name type="scientific">Bosea rubneri</name>
    <dbReference type="NCBI Taxonomy" id="3075434"/>
    <lineage>
        <taxon>Bacteria</taxon>
        <taxon>Pseudomonadati</taxon>
        <taxon>Pseudomonadota</taxon>
        <taxon>Alphaproteobacteria</taxon>
        <taxon>Hyphomicrobiales</taxon>
        <taxon>Boseaceae</taxon>
        <taxon>Bosea</taxon>
    </lineage>
</organism>
<accession>A0ABU3S9F4</accession>
<reference evidence="1 2" key="1">
    <citation type="submission" date="2023-09" db="EMBL/GenBank/DDBJ databases">
        <title>Whole genome shotgun sequencing (WGS) of Bosea sp. ZW T0_25, isolated from stored onions (Allium cepa).</title>
        <authorList>
            <person name="Stoll D.A."/>
            <person name="Huch M."/>
        </authorList>
    </citation>
    <scope>NUCLEOTIDE SEQUENCE [LARGE SCALE GENOMIC DNA]</scope>
    <source>
        <strain evidence="1 2">ZW T0_25</strain>
    </source>
</reference>
<proteinExistence type="predicted"/>
<keyword evidence="2" id="KW-1185">Reference proteome</keyword>
<protein>
    <recommendedName>
        <fullName evidence="3">N-acetyltransferase domain-containing protein</fullName>
    </recommendedName>
</protein>
<evidence type="ECO:0000313" key="1">
    <source>
        <dbReference type="EMBL" id="MDU0341374.1"/>
    </source>
</evidence>
<dbReference type="Proteomes" id="UP001254257">
    <property type="component" value="Unassembled WGS sequence"/>
</dbReference>
<comment type="caution">
    <text evidence="1">The sequence shown here is derived from an EMBL/GenBank/DDBJ whole genome shotgun (WGS) entry which is preliminary data.</text>
</comment>
<evidence type="ECO:0008006" key="3">
    <source>
        <dbReference type="Google" id="ProtNLM"/>
    </source>
</evidence>
<name>A0ABU3S9F4_9HYPH</name>
<evidence type="ECO:0000313" key="2">
    <source>
        <dbReference type="Proteomes" id="UP001254257"/>
    </source>
</evidence>
<gene>
    <name evidence="1" type="ORF">RKE40_15865</name>
</gene>
<dbReference type="RefSeq" id="WP_316019200.1">
    <property type="nucleotide sequence ID" value="NZ_JAWDID010000023.1"/>
</dbReference>
<dbReference type="EMBL" id="JAWDID010000023">
    <property type="protein sequence ID" value="MDU0341374.1"/>
    <property type="molecule type" value="Genomic_DNA"/>
</dbReference>
<sequence>MSDDILQARRITPVEAGRAYQLVSMFHPDVSKAQWTRYLRSYAGKDGRRGLVVLEDARGCVHAIFAFCVLRSLRDEATLQITELATARLPGSVPTRALMRFANALAAELGLPSVLLDLEPVSIATFDDRSLARTGYALDRVTLRANSAG</sequence>